<keyword evidence="2" id="KW-0560">Oxidoreductase</keyword>
<evidence type="ECO:0000256" key="4">
    <source>
        <dbReference type="ARBA" id="ARBA00070796"/>
    </source>
</evidence>
<evidence type="ECO:0000256" key="3">
    <source>
        <dbReference type="ARBA" id="ARBA00043088"/>
    </source>
</evidence>
<dbReference type="CDD" id="cd05286">
    <property type="entry name" value="QOR2"/>
    <property type="match status" value="1"/>
</dbReference>
<dbReference type="FunFam" id="3.40.50.720:FF:000053">
    <property type="entry name" value="Quinone oxidoreductase 1"/>
    <property type="match status" value="1"/>
</dbReference>
<dbReference type="SUPFAM" id="SSF51735">
    <property type="entry name" value="NAD(P)-binding Rossmann-fold domains"/>
    <property type="match status" value="1"/>
</dbReference>
<dbReference type="GO" id="GO:0005829">
    <property type="term" value="C:cytosol"/>
    <property type="evidence" value="ECO:0007669"/>
    <property type="project" value="TreeGrafter"/>
</dbReference>
<dbReference type="Gene3D" id="3.90.180.10">
    <property type="entry name" value="Medium-chain alcohol dehydrogenases, catalytic domain"/>
    <property type="match status" value="1"/>
</dbReference>
<dbReference type="Gene3D" id="3.40.50.720">
    <property type="entry name" value="NAD(P)-binding Rossmann-like Domain"/>
    <property type="match status" value="1"/>
</dbReference>
<dbReference type="SMART" id="SM00829">
    <property type="entry name" value="PKS_ER"/>
    <property type="match status" value="1"/>
</dbReference>
<evidence type="ECO:0000256" key="1">
    <source>
        <dbReference type="ARBA" id="ARBA00022857"/>
    </source>
</evidence>
<dbReference type="InterPro" id="IPR036291">
    <property type="entry name" value="NAD(P)-bd_dom_sf"/>
</dbReference>
<dbReference type="GO" id="GO:0003960">
    <property type="term" value="F:quinone reductase (NADPH) activity"/>
    <property type="evidence" value="ECO:0007669"/>
    <property type="project" value="InterPro"/>
</dbReference>
<sequence>MLCCSNPVRVGFRSLLAATAHARINTTTCLAHNAPLGSNLRRNHRTFTRTLGTIMAGITSQLPEKMQAIGINQTGDFEVIEKLELPVPKNAPGNVLVKVHYGGVNFIDTYYRKGLYPISSFPQPLGTEAAGEIVGLPTDEKVLNDEEYKLRGFSLGGKVAVYGLGAFSEYVSVPWQKAYALPEGLSTRTAAAGLTQGGTVLTFVTEAYNVQKGDVVLVHTIAGGLGLIFAQLLKARGATVIGTTSTPEKAAIAREYGADHVILYKQEDTVQRVLELTNGEGVHAIFDGVGKDTFESDFKMIRRKGTIVSVGNASGAVPPFPPLKLVEKNVRLLRPTLANYIYTPEEGRRYSTELFRLIANGDLKIRIHGEYPFTAEGVQQAQKDLTGGKTVGKLIIKIAPPETE</sequence>
<evidence type="ECO:0000313" key="7">
    <source>
        <dbReference type="Proteomes" id="UP001215151"/>
    </source>
</evidence>
<dbReference type="InterPro" id="IPR020843">
    <property type="entry name" value="ER"/>
</dbReference>
<evidence type="ECO:0000259" key="5">
    <source>
        <dbReference type="SMART" id="SM00829"/>
    </source>
</evidence>
<comment type="caution">
    <text evidence="6">The sequence shown here is derived from an EMBL/GenBank/DDBJ whole genome shotgun (WGS) entry which is preliminary data.</text>
</comment>
<dbReference type="InterPro" id="IPR011032">
    <property type="entry name" value="GroES-like_sf"/>
</dbReference>
<dbReference type="InterPro" id="IPR013154">
    <property type="entry name" value="ADH-like_N"/>
</dbReference>
<evidence type="ECO:0000313" key="6">
    <source>
        <dbReference type="EMBL" id="KAJ8488043.1"/>
    </source>
</evidence>
<dbReference type="SUPFAM" id="SSF50129">
    <property type="entry name" value="GroES-like"/>
    <property type="match status" value="1"/>
</dbReference>
<gene>
    <name evidence="6" type="ORF">ONZ51_g3819</name>
</gene>
<dbReference type="EMBL" id="JAPEVG010000069">
    <property type="protein sequence ID" value="KAJ8488043.1"/>
    <property type="molecule type" value="Genomic_DNA"/>
</dbReference>
<protein>
    <recommendedName>
        <fullName evidence="4">Probable quinone oxidoreductase</fullName>
    </recommendedName>
    <alternativeName>
        <fullName evidence="3">NADPH:quinone reductase</fullName>
    </alternativeName>
</protein>
<dbReference type="GO" id="GO:0035925">
    <property type="term" value="F:mRNA 3'-UTR AU-rich region binding"/>
    <property type="evidence" value="ECO:0007669"/>
    <property type="project" value="TreeGrafter"/>
</dbReference>
<dbReference type="Pfam" id="PF00107">
    <property type="entry name" value="ADH_zinc_N"/>
    <property type="match status" value="1"/>
</dbReference>
<keyword evidence="1" id="KW-0521">NADP</keyword>
<dbReference type="Pfam" id="PF08240">
    <property type="entry name" value="ADH_N"/>
    <property type="match status" value="1"/>
</dbReference>
<feature type="domain" description="Enoyl reductase (ER)" evidence="5">
    <location>
        <begin position="75"/>
        <end position="396"/>
    </location>
</feature>
<dbReference type="Proteomes" id="UP001215151">
    <property type="component" value="Unassembled WGS sequence"/>
</dbReference>
<dbReference type="InterPro" id="IPR047618">
    <property type="entry name" value="QOR-like"/>
</dbReference>
<organism evidence="6 7">
    <name type="scientific">Trametes cubensis</name>
    <dbReference type="NCBI Taxonomy" id="1111947"/>
    <lineage>
        <taxon>Eukaryota</taxon>
        <taxon>Fungi</taxon>
        <taxon>Dikarya</taxon>
        <taxon>Basidiomycota</taxon>
        <taxon>Agaricomycotina</taxon>
        <taxon>Agaricomycetes</taxon>
        <taxon>Polyporales</taxon>
        <taxon>Polyporaceae</taxon>
        <taxon>Trametes</taxon>
    </lineage>
</organism>
<dbReference type="InterPro" id="IPR013149">
    <property type="entry name" value="ADH-like_C"/>
</dbReference>
<dbReference type="PANTHER" id="PTHR48106">
    <property type="entry name" value="QUINONE OXIDOREDUCTASE PIG3-RELATED"/>
    <property type="match status" value="1"/>
</dbReference>
<dbReference type="GO" id="GO:0070402">
    <property type="term" value="F:NADPH binding"/>
    <property type="evidence" value="ECO:0007669"/>
    <property type="project" value="TreeGrafter"/>
</dbReference>
<keyword evidence="7" id="KW-1185">Reference proteome</keyword>
<proteinExistence type="predicted"/>
<reference evidence="6" key="1">
    <citation type="submission" date="2022-11" db="EMBL/GenBank/DDBJ databases">
        <title>Genome Sequence of Cubamyces cubensis.</title>
        <authorList>
            <person name="Buettner E."/>
        </authorList>
    </citation>
    <scope>NUCLEOTIDE SEQUENCE</scope>
    <source>
        <strain evidence="6">MPL-01</strain>
    </source>
</reference>
<name>A0AAD7TX12_9APHY</name>
<accession>A0AAD7TX12</accession>
<evidence type="ECO:0000256" key="2">
    <source>
        <dbReference type="ARBA" id="ARBA00023002"/>
    </source>
</evidence>
<dbReference type="PANTHER" id="PTHR48106:SF13">
    <property type="entry name" value="QUINONE OXIDOREDUCTASE-RELATED"/>
    <property type="match status" value="1"/>
</dbReference>
<dbReference type="AlphaFoldDB" id="A0AAD7TX12"/>